<dbReference type="InterPro" id="IPR011042">
    <property type="entry name" value="6-blade_b-propeller_TolB-like"/>
</dbReference>
<dbReference type="PANTHER" id="PTHR43056">
    <property type="entry name" value="PEPTIDASE S9 PROLYL OLIGOPEPTIDASE"/>
    <property type="match status" value="1"/>
</dbReference>
<dbReference type="PANTHER" id="PTHR43056:SF5">
    <property type="entry name" value="PEPTIDASE S9 PROLYL OLIGOPEPTIDASE CATALYTIC DOMAIN-CONTAINING PROTEIN"/>
    <property type="match status" value="1"/>
</dbReference>
<dbReference type="EMBL" id="JAHHIF010000054">
    <property type="protein sequence ID" value="MBW4548077.1"/>
    <property type="molecule type" value="Genomic_DNA"/>
</dbReference>
<feature type="domain" description="Peptidase S9 prolyl oligopeptidase catalytic" evidence="1">
    <location>
        <begin position="441"/>
        <end position="648"/>
    </location>
</feature>
<evidence type="ECO:0000313" key="2">
    <source>
        <dbReference type="EMBL" id="MBW4548077.1"/>
    </source>
</evidence>
<dbReference type="Proteomes" id="UP000753908">
    <property type="component" value="Unassembled WGS sequence"/>
</dbReference>
<sequence length="663" mass="72999">MTEPQIAPYGSWKSPITADLIVAGTIGLGQIALDGEDVYWIEGRPAEAGRSVIVRRTPDGEITDVTPFPFNVRTRVHEYGGGAFTVKDGTIYFSNFTDQRLYQQTPDSEPQPLTSQAERRYADAVIDSKRGRIICVQEDHTDSEQEPVNTLVSISLVNGEDVQVLASSSDFYSSPRLSPDNSQLAWLSWNHPNMPWDGTQLWVAQIKKDGSVGEAECIAGGTEESIFQPEWSPDGVLYFVSDCTGWWNLYRWLPPLAAQGQGRPPLSKEGLGGAEGVELLCEMTAEFGLPQWVFGMSTYAFESANRLICTYTQEGSWQLASLDLQTRQLEVIETPYTDISSPKATSGRVVFGAGSATEPTAIVRIDLATGENSVLRRSSELEINTGYLSIPQALAFPTENDLTAYAFFYPPQNQDYTAPAGEKPPLIVKSHGGPTASTSSTFNLKVQYWTSRGFAVLDVNYGGSTGYGREYRQRLKDQWGIVDVDDCANGAKYLAEQGLVDGERLAIAGGSAGGYTTLCALTFRNVFKAGASYYGVSDLEALATDTHKFESRYLDGLIGPYPERKDLYEARSPIHFTHQLACPVIFFQGLEDKIVPPNQAEIMVESLKAKGLPVAYVAYEGEQHGFRRAENIKRTLDGEFYFYSRVFGFEPGEAVEPVPINNL</sequence>
<dbReference type="Pfam" id="PF00326">
    <property type="entry name" value="Peptidase_S9"/>
    <property type="match status" value="1"/>
</dbReference>
<organism evidence="2 3">
    <name type="scientific">Symplocastrum torsivum CPER-KK1</name>
    <dbReference type="NCBI Taxonomy" id="450513"/>
    <lineage>
        <taxon>Bacteria</taxon>
        <taxon>Bacillati</taxon>
        <taxon>Cyanobacteriota</taxon>
        <taxon>Cyanophyceae</taxon>
        <taxon>Oscillatoriophycideae</taxon>
        <taxon>Oscillatoriales</taxon>
        <taxon>Microcoleaceae</taxon>
        <taxon>Symplocastrum</taxon>
    </lineage>
</organism>
<dbReference type="SUPFAM" id="SSF82171">
    <property type="entry name" value="DPP6 N-terminal domain-like"/>
    <property type="match status" value="1"/>
</dbReference>
<evidence type="ECO:0000259" key="1">
    <source>
        <dbReference type="Pfam" id="PF00326"/>
    </source>
</evidence>
<dbReference type="SUPFAM" id="SSF53474">
    <property type="entry name" value="alpha/beta-Hydrolases"/>
    <property type="match status" value="1"/>
</dbReference>
<protein>
    <submittedName>
        <fullName evidence="2">S9 family peptidase</fullName>
    </submittedName>
</protein>
<dbReference type="GO" id="GO:0008236">
    <property type="term" value="F:serine-type peptidase activity"/>
    <property type="evidence" value="ECO:0007669"/>
    <property type="project" value="InterPro"/>
</dbReference>
<reference evidence="2" key="1">
    <citation type="submission" date="2021-05" db="EMBL/GenBank/DDBJ databases">
        <authorList>
            <person name="Pietrasiak N."/>
            <person name="Ward R."/>
            <person name="Stajich J.E."/>
            <person name="Kurbessoian T."/>
        </authorList>
    </citation>
    <scope>NUCLEOTIDE SEQUENCE</scope>
    <source>
        <strain evidence="2">CPER-KK1</strain>
    </source>
</reference>
<gene>
    <name evidence="2" type="ORF">KME25_27100</name>
</gene>
<dbReference type="InterPro" id="IPR029058">
    <property type="entry name" value="AB_hydrolase_fold"/>
</dbReference>
<dbReference type="InterPro" id="IPR001375">
    <property type="entry name" value="Peptidase_S9_cat"/>
</dbReference>
<dbReference type="InterPro" id="IPR050585">
    <property type="entry name" value="Xaa-Pro_dipeptidyl-ppase/CocE"/>
</dbReference>
<dbReference type="AlphaFoldDB" id="A0A951PQK1"/>
<accession>A0A951PQK1</accession>
<comment type="caution">
    <text evidence="2">The sequence shown here is derived from an EMBL/GenBank/DDBJ whole genome shotgun (WGS) entry which is preliminary data.</text>
</comment>
<proteinExistence type="predicted"/>
<dbReference type="GO" id="GO:0006508">
    <property type="term" value="P:proteolysis"/>
    <property type="evidence" value="ECO:0007669"/>
    <property type="project" value="InterPro"/>
</dbReference>
<reference evidence="2" key="2">
    <citation type="journal article" date="2022" name="Microbiol. Resour. Announc.">
        <title>Metagenome Sequencing to Explore Phylogenomics of Terrestrial Cyanobacteria.</title>
        <authorList>
            <person name="Ward R.D."/>
            <person name="Stajich J.E."/>
            <person name="Johansen J.R."/>
            <person name="Huntemann M."/>
            <person name="Clum A."/>
            <person name="Foster B."/>
            <person name="Foster B."/>
            <person name="Roux S."/>
            <person name="Palaniappan K."/>
            <person name="Varghese N."/>
            <person name="Mukherjee S."/>
            <person name="Reddy T.B.K."/>
            <person name="Daum C."/>
            <person name="Copeland A."/>
            <person name="Chen I.A."/>
            <person name="Ivanova N.N."/>
            <person name="Kyrpides N.C."/>
            <person name="Shapiro N."/>
            <person name="Eloe-Fadrosh E.A."/>
            <person name="Pietrasiak N."/>
        </authorList>
    </citation>
    <scope>NUCLEOTIDE SEQUENCE</scope>
    <source>
        <strain evidence="2">CPER-KK1</strain>
    </source>
</reference>
<dbReference type="Gene3D" id="3.40.50.1820">
    <property type="entry name" value="alpha/beta hydrolase"/>
    <property type="match status" value="1"/>
</dbReference>
<name>A0A951PQK1_9CYAN</name>
<dbReference type="Gene3D" id="2.120.10.30">
    <property type="entry name" value="TolB, C-terminal domain"/>
    <property type="match status" value="1"/>
</dbReference>
<evidence type="ECO:0000313" key="3">
    <source>
        <dbReference type="Proteomes" id="UP000753908"/>
    </source>
</evidence>